<protein>
    <recommendedName>
        <fullName evidence="5">MOB kinase activator-like 2</fullName>
    </recommendedName>
</protein>
<organism evidence="3 4">
    <name type="scientific">Calicophoron daubneyi</name>
    <name type="common">Rumen fluke</name>
    <name type="synonym">Paramphistomum daubneyi</name>
    <dbReference type="NCBI Taxonomy" id="300641"/>
    <lineage>
        <taxon>Eukaryota</taxon>
        <taxon>Metazoa</taxon>
        <taxon>Spiralia</taxon>
        <taxon>Lophotrochozoa</taxon>
        <taxon>Platyhelminthes</taxon>
        <taxon>Trematoda</taxon>
        <taxon>Digenea</taxon>
        <taxon>Plagiorchiida</taxon>
        <taxon>Pronocephalata</taxon>
        <taxon>Paramphistomoidea</taxon>
        <taxon>Paramphistomidae</taxon>
        <taxon>Calicophoron</taxon>
    </lineage>
</organism>
<dbReference type="PANTHER" id="PTHR22599">
    <property type="entry name" value="MPS ONE BINDER KINASE ACTIVATOR-LIKE MOB"/>
    <property type="match status" value="1"/>
</dbReference>
<dbReference type="SMART" id="SM01388">
    <property type="entry name" value="Mob1_phocein"/>
    <property type="match status" value="1"/>
</dbReference>
<feature type="binding site" evidence="1">
    <location>
        <position position="288"/>
    </location>
    <ligand>
        <name>Zn(2+)</name>
        <dbReference type="ChEBI" id="CHEBI:29105"/>
    </ligand>
</feature>
<keyword evidence="1" id="KW-0479">Metal-binding</keyword>
<evidence type="ECO:0008006" key="5">
    <source>
        <dbReference type="Google" id="ProtNLM"/>
    </source>
</evidence>
<dbReference type="SUPFAM" id="SSF101152">
    <property type="entry name" value="Mob1/phocein"/>
    <property type="match status" value="1"/>
</dbReference>
<dbReference type="Pfam" id="PF03637">
    <property type="entry name" value="Mob1_phocein"/>
    <property type="match status" value="1"/>
</dbReference>
<gene>
    <name evidence="3" type="ORF">CDAUBV1_LOCUS12525</name>
</gene>
<evidence type="ECO:0000256" key="2">
    <source>
        <dbReference type="SAM" id="MobiDB-lite"/>
    </source>
</evidence>
<dbReference type="Gene3D" id="1.20.140.30">
    <property type="entry name" value="MOB kinase activator"/>
    <property type="match status" value="1"/>
</dbReference>
<comment type="caution">
    <text evidence="3">The sequence shown here is derived from an EMBL/GenBank/DDBJ whole genome shotgun (WGS) entry which is preliminary data.</text>
</comment>
<accession>A0AAV2TRI9</accession>
<dbReference type="Proteomes" id="UP001497525">
    <property type="component" value="Unassembled WGS sequence"/>
</dbReference>
<sequence>MDWLMGKARGVGKGLINAGNTTAAVSVADSNCVTVCGPCASPAITPVAAGSANDPEGKSLPIITREVITPNGQCSESPSGRIVSPNNNSAVPLQKCSALGKIMGPSKPSSDIPDVLPPEIPVFMQDKYLLRQLSLPNGLISSDFRELVEPFPEMDSNEWLAAHAISLFENLSTVFDAIHDLCACSQLFPQSASSASWHNPADLILPFPQEDDRSKKSKSNAGSNTQSGSPNAARQAIDIALSSCHDLIQSSRIFPVRNGEPFPPDIPNYVVLICKNLLICIIHIYLAHFHHLDHLDLVAHMNTLAKHFFAFTTRFSLVEERHFDPLCGLHRALLATNPVQSTSNPLTQCG</sequence>
<evidence type="ECO:0000256" key="1">
    <source>
        <dbReference type="PIRSR" id="PIRSR605301-1"/>
    </source>
</evidence>
<feature type="binding site" evidence="1">
    <location>
        <position position="283"/>
    </location>
    <ligand>
        <name>Zn(2+)</name>
        <dbReference type="ChEBI" id="CHEBI:29105"/>
    </ligand>
</feature>
<dbReference type="InterPro" id="IPR005301">
    <property type="entry name" value="MOB_kinase_act_fam"/>
</dbReference>
<reference evidence="3" key="1">
    <citation type="submission" date="2024-06" db="EMBL/GenBank/DDBJ databases">
        <authorList>
            <person name="Liu X."/>
            <person name="Lenzi L."/>
            <person name="Haldenby T S."/>
            <person name="Uol C."/>
        </authorList>
    </citation>
    <scope>NUCLEOTIDE SEQUENCE</scope>
</reference>
<dbReference type="AlphaFoldDB" id="A0AAV2TRI9"/>
<name>A0AAV2TRI9_CALDB</name>
<feature type="binding site" evidence="1">
    <location>
        <position position="182"/>
    </location>
    <ligand>
        <name>Zn(2+)</name>
        <dbReference type="ChEBI" id="CHEBI:29105"/>
    </ligand>
</feature>
<feature type="region of interest" description="Disordered" evidence="2">
    <location>
        <begin position="208"/>
        <end position="231"/>
    </location>
</feature>
<feature type="compositionally biased region" description="Polar residues" evidence="2">
    <location>
        <begin position="219"/>
        <end position="231"/>
    </location>
</feature>
<keyword evidence="1" id="KW-0862">Zinc</keyword>
<proteinExistence type="predicted"/>
<dbReference type="EMBL" id="CAXLJL010000467">
    <property type="protein sequence ID" value="CAL5138007.1"/>
    <property type="molecule type" value="Genomic_DNA"/>
</dbReference>
<dbReference type="InterPro" id="IPR036703">
    <property type="entry name" value="MOB_kinase_act_sf"/>
</dbReference>
<evidence type="ECO:0000313" key="3">
    <source>
        <dbReference type="EMBL" id="CAL5138007.1"/>
    </source>
</evidence>
<evidence type="ECO:0000313" key="4">
    <source>
        <dbReference type="Proteomes" id="UP001497525"/>
    </source>
</evidence>